<sequence>MGYLLKEALKTMCGVKQWDYAVFWKIGCHNPKLLIWEECYYEPPPCIIPQPSHFENNQVPSGGQWEGCLPPMPGLLSSEKVQLLVERMMIKNQIIVMGEGVIGRSAFTGNHQWILSGSFGGENNPPEVLSQLHHQFASGMQTIAVIPVKSHGLVQLGSSLALRENTGFVDEVRSLVLQLGLVPGALLSDNYLALDAARPSPQVPANNMSRVYNCSNSNDFVGGPIPSSLANVQSVSGLSGGLGDCDNSRLSNKNAPSQLTADGCAAFDVHKFLESTTLLEEIGLFNGLNQVSMPLPVFDKGASSFSETDKTSFLENPVHLEGVPLLRVNNPVTSGQFSVPRKASCLLGGALESEIDNFPSNENTADLGVVLEHCDSGTNSIISTNLKYEEQSFGYPLGDDLFDILGTDYKQKILSCHSEKAIENELNAGSEKLVKNTSNYWMTAESCLDYVHMRDGMSESCVFDGSGSDDLLDAIVSGTSSKQCSDGNVSCKTTLTKAKSGSVPSSSPAYAQFAPKSSQTGGGSSEFAKPVGKSPTSVSCSNISGPSRERTCPQSNNSFGRSQISSWVEQCHLMKHENSMVPSGFSKRPGDETVKSGRKRLKPGENPRPRPKDRQMIQDRLKELRELVPSGAKCSIDALLERTVKHMLFLQSVTKHADKLKQTKESKIRDKEGGLLLKDNFDGGATWAFEVGTKSMMCPLIVEDLNPPRQMLVEMLCQERGLFLEIADAIRGMGLTILKGVMETRDDKIRAQFAVEANRDVTRMEIFMSLIHLLEKTGKSIPTPANAVESDHMIHRSLSAGIPAGLQ</sequence>
<gene>
    <name evidence="1" type="ORF">MLD38_004105</name>
</gene>
<dbReference type="Proteomes" id="UP001057402">
    <property type="component" value="Chromosome 2"/>
</dbReference>
<reference evidence="2" key="1">
    <citation type="journal article" date="2023" name="Front. Plant Sci.">
        <title>Chromosomal-level genome assembly of Melastoma candidum provides insights into trichome evolution.</title>
        <authorList>
            <person name="Zhong Y."/>
            <person name="Wu W."/>
            <person name="Sun C."/>
            <person name="Zou P."/>
            <person name="Liu Y."/>
            <person name="Dai S."/>
            <person name="Zhou R."/>
        </authorList>
    </citation>
    <scope>NUCLEOTIDE SEQUENCE [LARGE SCALE GENOMIC DNA]</scope>
</reference>
<comment type="caution">
    <text evidence="1">The sequence shown here is derived from an EMBL/GenBank/DDBJ whole genome shotgun (WGS) entry which is preliminary data.</text>
</comment>
<accession>A0ACB9S3W0</accession>
<proteinExistence type="predicted"/>
<dbReference type="EMBL" id="CM042881">
    <property type="protein sequence ID" value="KAI4386146.1"/>
    <property type="molecule type" value="Genomic_DNA"/>
</dbReference>
<protein>
    <submittedName>
        <fullName evidence="1">Uncharacterized protein</fullName>
    </submittedName>
</protein>
<keyword evidence="2" id="KW-1185">Reference proteome</keyword>
<evidence type="ECO:0000313" key="2">
    <source>
        <dbReference type="Proteomes" id="UP001057402"/>
    </source>
</evidence>
<organism evidence="1 2">
    <name type="scientific">Melastoma candidum</name>
    <dbReference type="NCBI Taxonomy" id="119954"/>
    <lineage>
        <taxon>Eukaryota</taxon>
        <taxon>Viridiplantae</taxon>
        <taxon>Streptophyta</taxon>
        <taxon>Embryophyta</taxon>
        <taxon>Tracheophyta</taxon>
        <taxon>Spermatophyta</taxon>
        <taxon>Magnoliopsida</taxon>
        <taxon>eudicotyledons</taxon>
        <taxon>Gunneridae</taxon>
        <taxon>Pentapetalae</taxon>
        <taxon>rosids</taxon>
        <taxon>malvids</taxon>
        <taxon>Myrtales</taxon>
        <taxon>Melastomataceae</taxon>
        <taxon>Melastomatoideae</taxon>
        <taxon>Melastomateae</taxon>
        <taxon>Melastoma</taxon>
    </lineage>
</organism>
<name>A0ACB9S3W0_9MYRT</name>
<evidence type="ECO:0000313" key="1">
    <source>
        <dbReference type="EMBL" id="KAI4386146.1"/>
    </source>
</evidence>